<keyword evidence="2" id="KW-1185">Reference proteome</keyword>
<dbReference type="Proteomes" id="UP000326289">
    <property type="component" value="Unassembled WGS sequence"/>
</dbReference>
<proteinExistence type="predicted"/>
<dbReference type="EMBL" id="ML732872">
    <property type="protein sequence ID" value="KAB8268346.1"/>
    <property type="molecule type" value="Genomic_DNA"/>
</dbReference>
<evidence type="ECO:0000313" key="2">
    <source>
        <dbReference type="Proteomes" id="UP000326289"/>
    </source>
</evidence>
<gene>
    <name evidence="1" type="ORF">BDV30DRAFT_15358</name>
</gene>
<sequence length="83" mass="9775">MLRQHGKSHRCTLVRWPQLDETLMVQIADLHNVDGFYVATAFPENHNSHIFHANPREFHVSKSTTREDGKNKTCQFLFDYTPY</sequence>
<reference evidence="1 2" key="1">
    <citation type="submission" date="2019-04" db="EMBL/GenBank/DDBJ databases">
        <title>Fungal friends and foes A comparative genomics study of 23 Aspergillus species from section Flavi.</title>
        <authorList>
            <consortium name="DOE Joint Genome Institute"/>
            <person name="Kjaerbolling I."/>
            <person name="Vesth T.C."/>
            <person name="Frisvad J.C."/>
            <person name="Nybo J.L."/>
            <person name="Theobald S."/>
            <person name="Kildgaard S."/>
            <person name="Petersen T.I."/>
            <person name="Kuo A."/>
            <person name="Sato A."/>
            <person name="Lyhne E.K."/>
            <person name="Kogle M.E."/>
            <person name="Wiebenga A."/>
            <person name="Kun R.S."/>
            <person name="Lubbers R.J."/>
            <person name="Makela M.R."/>
            <person name="Barry K."/>
            <person name="Chovatia M."/>
            <person name="Clum A."/>
            <person name="Daum C."/>
            <person name="Haridas S."/>
            <person name="He G."/>
            <person name="LaButti K."/>
            <person name="Lipzen A."/>
            <person name="Mondo S."/>
            <person name="Pangilinan J."/>
            <person name="Riley R."/>
            <person name="Salamov A."/>
            <person name="Simmons B.A."/>
            <person name="Magnuson J.K."/>
            <person name="Henrissat B."/>
            <person name="Mortensen U.H."/>
            <person name="Larsen T.O."/>
            <person name="De vries R.P."/>
            <person name="Grigoriev I.V."/>
            <person name="Machida M."/>
            <person name="Baker S.E."/>
            <person name="Andersen M.R."/>
        </authorList>
    </citation>
    <scope>NUCLEOTIDE SEQUENCE [LARGE SCALE GENOMIC DNA]</scope>
    <source>
        <strain evidence="1 2">CBS 117635</strain>
    </source>
</reference>
<name>A0A5N6IPF5_9EURO</name>
<dbReference type="AlphaFoldDB" id="A0A5N6IPF5"/>
<accession>A0A5N6IPF5</accession>
<protein>
    <submittedName>
        <fullName evidence="1">Uncharacterized protein</fullName>
    </submittedName>
</protein>
<organism evidence="1 2">
    <name type="scientific">Aspergillus minisclerotigenes</name>
    <dbReference type="NCBI Taxonomy" id="656917"/>
    <lineage>
        <taxon>Eukaryota</taxon>
        <taxon>Fungi</taxon>
        <taxon>Dikarya</taxon>
        <taxon>Ascomycota</taxon>
        <taxon>Pezizomycotina</taxon>
        <taxon>Eurotiomycetes</taxon>
        <taxon>Eurotiomycetidae</taxon>
        <taxon>Eurotiales</taxon>
        <taxon>Aspergillaceae</taxon>
        <taxon>Aspergillus</taxon>
        <taxon>Aspergillus subgen. Circumdati</taxon>
    </lineage>
</organism>
<evidence type="ECO:0000313" key="1">
    <source>
        <dbReference type="EMBL" id="KAB8268346.1"/>
    </source>
</evidence>